<dbReference type="AlphaFoldDB" id="A0A1M2VAD9"/>
<keyword evidence="5" id="KW-1185">Reference proteome</keyword>
<feature type="region of interest" description="Disordered" evidence="1">
    <location>
        <begin position="354"/>
        <end position="400"/>
    </location>
</feature>
<keyword evidence="2" id="KW-1133">Transmembrane helix</keyword>
<keyword evidence="3" id="KW-0732">Signal</keyword>
<evidence type="ECO:0000313" key="4">
    <source>
        <dbReference type="EMBL" id="OJT04542.1"/>
    </source>
</evidence>
<feature type="compositionally biased region" description="Low complexity" evidence="1">
    <location>
        <begin position="305"/>
        <end position="317"/>
    </location>
</feature>
<feature type="signal peptide" evidence="3">
    <location>
        <begin position="1"/>
        <end position="30"/>
    </location>
</feature>
<keyword evidence="2" id="KW-0812">Transmembrane</keyword>
<sequence length="515" mass="54260">MLRPPIVPYATLIPLNLCFSVFSALSIVSAISVNRTIDDEKGDSVTGALPVYGPSSGTGANWFQGLLCVHCTMLPNKVVDISQTFDGTWHDSTYHPGDPDHTLDAQFTGTAIYVYFIVPNFVAYTTTLVNLSFSIDGTFHNQYEHIPDLSTSTIGYQTLVFHTTNLVNMDHNIQVRAGGDNASLLLFDNMIYTVEEDDPLPPTSLPVTTSPISPPTSQAPGAITTSTPSSSGHISNPPTGSSTNVDSSSSISSITSLPGSASALPASSSGDSSSASHAQTGQSQARSDVGVPSPTSSTSPPPSPSGDDPSPSAHSARSLSTSAIAGAAAGGVTALALLLLAVFCYFRGRRHHPSSRAHVKHWAKKIRKPGRVRTSPPANDRSQQDAANIARSSPPPATVAGHVSGCMHARSADRYSYIYAKQALSRGSPASSAQPFASLLPGSPTTDRKTEEDLVAHTDAAPPSSSSAYTSSSYTGVSTLRAQVAVLRGELERIRHAEEEMQQLFTEPPPRYEDL</sequence>
<evidence type="ECO:0000256" key="1">
    <source>
        <dbReference type="SAM" id="MobiDB-lite"/>
    </source>
</evidence>
<name>A0A1M2VAD9_TRAPU</name>
<evidence type="ECO:0000256" key="3">
    <source>
        <dbReference type="SAM" id="SignalP"/>
    </source>
</evidence>
<dbReference type="Gene3D" id="2.60.120.260">
    <property type="entry name" value="Galactose-binding domain-like"/>
    <property type="match status" value="1"/>
</dbReference>
<organism evidence="4 5">
    <name type="scientific">Trametes pubescens</name>
    <name type="common">White-rot fungus</name>
    <dbReference type="NCBI Taxonomy" id="154538"/>
    <lineage>
        <taxon>Eukaryota</taxon>
        <taxon>Fungi</taxon>
        <taxon>Dikarya</taxon>
        <taxon>Basidiomycota</taxon>
        <taxon>Agaricomycotina</taxon>
        <taxon>Agaricomycetes</taxon>
        <taxon>Polyporales</taxon>
        <taxon>Polyporaceae</taxon>
        <taxon>Trametes</taxon>
    </lineage>
</organism>
<accession>A0A1M2VAD9</accession>
<gene>
    <name evidence="4" type="ORF">TRAPUB_4812</name>
</gene>
<dbReference type="STRING" id="154538.A0A1M2VAD9"/>
<feature type="compositionally biased region" description="Low complexity" evidence="1">
    <location>
        <begin position="241"/>
        <end position="276"/>
    </location>
</feature>
<feature type="chain" id="PRO_5013199932" evidence="3">
    <location>
        <begin position="31"/>
        <end position="515"/>
    </location>
</feature>
<dbReference type="Proteomes" id="UP000184267">
    <property type="component" value="Unassembled WGS sequence"/>
</dbReference>
<evidence type="ECO:0000313" key="5">
    <source>
        <dbReference type="Proteomes" id="UP000184267"/>
    </source>
</evidence>
<proteinExistence type="predicted"/>
<feature type="region of interest" description="Disordered" evidence="1">
    <location>
        <begin position="428"/>
        <end position="452"/>
    </location>
</feature>
<keyword evidence="2" id="KW-0472">Membrane</keyword>
<feature type="transmembrane region" description="Helical" evidence="2">
    <location>
        <begin position="323"/>
        <end position="346"/>
    </location>
</feature>
<feature type="region of interest" description="Disordered" evidence="1">
    <location>
        <begin position="197"/>
        <end position="317"/>
    </location>
</feature>
<feature type="compositionally biased region" description="Basic residues" evidence="1">
    <location>
        <begin position="354"/>
        <end position="371"/>
    </location>
</feature>
<reference evidence="4 5" key="1">
    <citation type="submission" date="2016-10" db="EMBL/GenBank/DDBJ databases">
        <title>Genome sequence of the basidiomycete white-rot fungus Trametes pubescens.</title>
        <authorList>
            <person name="Makela M.R."/>
            <person name="Granchi Z."/>
            <person name="Peng M."/>
            <person name="De Vries R.P."/>
            <person name="Grigoriev I."/>
            <person name="Riley R."/>
            <person name="Hilden K."/>
        </authorList>
    </citation>
    <scope>NUCLEOTIDE SEQUENCE [LARGE SCALE GENOMIC DNA]</scope>
    <source>
        <strain evidence="4 5">FBCC735</strain>
    </source>
</reference>
<feature type="compositionally biased region" description="Low complexity" evidence="1">
    <location>
        <begin position="287"/>
        <end position="298"/>
    </location>
</feature>
<protein>
    <submittedName>
        <fullName evidence="4">Uncharacterized protein</fullName>
    </submittedName>
</protein>
<feature type="compositionally biased region" description="Polar residues" evidence="1">
    <location>
        <begin position="277"/>
        <end position="286"/>
    </location>
</feature>
<dbReference type="OrthoDB" id="3270641at2759"/>
<dbReference type="EMBL" id="MNAD01001539">
    <property type="protein sequence ID" value="OJT04542.1"/>
    <property type="molecule type" value="Genomic_DNA"/>
</dbReference>
<feature type="compositionally biased region" description="Polar residues" evidence="1">
    <location>
        <begin position="223"/>
        <end position="240"/>
    </location>
</feature>
<feature type="compositionally biased region" description="Polar residues" evidence="1">
    <location>
        <begin position="376"/>
        <end position="386"/>
    </location>
</feature>
<evidence type="ECO:0000256" key="2">
    <source>
        <dbReference type="SAM" id="Phobius"/>
    </source>
</evidence>
<comment type="caution">
    <text evidence="4">The sequence shown here is derived from an EMBL/GenBank/DDBJ whole genome shotgun (WGS) entry which is preliminary data.</text>
</comment>